<dbReference type="InterPro" id="IPR015421">
    <property type="entry name" value="PyrdxlP-dep_Trfase_major"/>
</dbReference>
<dbReference type="PANTHER" id="PTHR46383">
    <property type="entry name" value="ASPARTATE AMINOTRANSFERASE"/>
    <property type="match status" value="1"/>
</dbReference>
<sequence>MMTGAARMQPINPTYRRTFPPPVMEARRWIEGKVFAPEKPLIMLSQAAPVDPPPAALARAMADALIENPASHLYGPVLGLPELRAELAAQWSDGYGGMVRPAQVAVTAGCNQAFTAVMSTLAGAGDAVILPLPYYFNHKMWLDMEGVETLALPTGDDLLPDPERAAALITPRTRAIVLISPNNPTGVEYPPALLGAFFDLARTHGIALILDETYRDFHSQPGAPHDLFKDPDWDDTLIHLYSFSKAYRLTGHRVGAIMASEARLAEVEKFLDTVAICPPQVGQIGALWGMRHLGQWLAGERAEILSRRDALVAGFGGLEGWDLLGCGAYFAYVRHPFAKPSDIVAREMVEACAMLVLPGTMFGPRQTEGGTGQAEATLRIAFANADRDGLAEVVGRLATLDL</sequence>
<organism evidence="9 10">
    <name type="scientific">Roseicyclus mahoneyensis</name>
    <dbReference type="NCBI Taxonomy" id="164332"/>
    <lineage>
        <taxon>Bacteria</taxon>
        <taxon>Pseudomonadati</taxon>
        <taxon>Pseudomonadota</taxon>
        <taxon>Alphaproteobacteria</taxon>
        <taxon>Rhodobacterales</taxon>
        <taxon>Roseobacteraceae</taxon>
        <taxon>Roseicyclus</taxon>
    </lineage>
</organism>
<comment type="catalytic activity">
    <reaction evidence="7">
        <text>L-aspartate + 2-oxoglutarate = oxaloacetate + L-glutamate</text>
        <dbReference type="Rhea" id="RHEA:21824"/>
        <dbReference type="ChEBI" id="CHEBI:16452"/>
        <dbReference type="ChEBI" id="CHEBI:16810"/>
        <dbReference type="ChEBI" id="CHEBI:29985"/>
        <dbReference type="ChEBI" id="CHEBI:29991"/>
        <dbReference type="EC" id="2.6.1.1"/>
    </reaction>
</comment>
<dbReference type="GO" id="GO:0006520">
    <property type="term" value="P:amino acid metabolic process"/>
    <property type="evidence" value="ECO:0007669"/>
    <property type="project" value="InterPro"/>
</dbReference>
<keyword evidence="4 9" id="KW-0032">Aminotransferase</keyword>
<evidence type="ECO:0000256" key="1">
    <source>
        <dbReference type="ARBA" id="ARBA00001933"/>
    </source>
</evidence>
<comment type="similarity">
    <text evidence="2">Belongs to the class-I pyridoxal-phosphate-dependent aminotransferase family.</text>
</comment>
<dbReference type="EC" id="2.6.1.1" evidence="3"/>
<keyword evidence="5 9" id="KW-0808">Transferase</keyword>
<dbReference type="NCBIfam" id="NF005732">
    <property type="entry name" value="PRK07550.1"/>
    <property type="match status" value="1"/>
</dbReference>
<evidence type="ECO:0000256" key="6">
    <source>
        <dbReference type="ARBA" id="ARBA00022898"/>
    </source>
</evidence>
<dbReference type="Proteomes" id="UP000245708">
    <property type="component" value="Unassembled WGS sequence"/>
</dbReference>
<dbReference type="GO" id="GO:0004069">
    <property type="term" value="F:L-aspartate:2-oxoglutarate aminotransferase activity"/>
    <property type="evidence" value="ECO:0007669"/>
    <property type="project" value="UniProtKB-EC"/>
</dbReference>
<comment type="cofactor">
    <cofactor evidence="1">
        <name>pyridoxal 5'-phosphate</name>
        <dbReference type="ChEBI" id="CHEBI:597326"/>
    </cofactor>
</comment>
<dbReference type="GO" id="GO:0030170">
    <property type="term" value="F:pyridoxal phosphate binding"/>
    <property type="evidence" value="ECO:0007669"/>
    <property type="project" value="InterPro"/>
</dbReference>
<proteinExistence type="inferred from homology"/>
<evidence type="ECO:0000259" key="8">
    <source>
        <dbReference type="Pfam" id="PF00155"/>
    </source>
</evidence>
<dbReference type="EMBL" id="QGGW01000001">
    <property type="protein sequence ID" value="PWK62809.1"/>
    <property type="molecule type" value="Genomic_DNA"/>
</dbReference>
<evidence type="ECO:0000313" key="10">
    <source>
        <dbReference type="Proteomes" id="UP000245708"/>
    </source>
</evidence>
<dbReference type="InterPro" id="IPR015424">
    <property type="entry name" value="PyrdxlP-dep_Trfase"/>
</dbReference>
<protein>
    <recommendedName>
        <fullName evidence="3">aspartate transaminase</fullName>
        <ecNumber evidence="3">2.6.1.1</ecNumber>
    </recommendedName>
</protein>
<evidence type="ECO:0000256" key="7">
    <source>
        <dbReference type="ARBA" id="ARBA00049185"/>
    </source>
</evidence>
<comment type="caution">
    <text evidence="9">The sequence shown here is derived from an EMBL/GenBank/DDBJ whole genome shotgun (WGS) entry which is preliminary data.</text>
</comment>
<evidence type="ECO:0000313" key="9">
    <source>
        <dbReference type="EMBL" id="PWK62809.1"/>
    </source>
</evidence>
<accession>A0A316GQ11</accession>
<dbReference type="PANTHER" id="PTHR46383:SF1">
    <property type="entry name" value="ASPARTATE AMINOTRANSFERASE"/>
    <property type="match status" value="1"/>
</dbReference>
<keyword evidence="10" id="KW-1185">Reference proteome</keyword>
<name>A0A316GQ11_9RHOB</name>
<dbReference type="InterPro" id="IPR050596">
    <property type="entry name" value="AspAT/PAT-like"/>
</dbReference>
<dbReference type="SUPFAM" id="SSF53383">
    <property type="entry name" value="PLP-dependent transferases"/>
    <property type="match status" value="1"/>
</dbReference>
<gene>
    <name evidence="9" type="ORF">C7455_101846</name>
</gene>
<evidence type="ECO:0000256" key="4">
    <source>
        <dbReference type="ARBA" id="ARBA00022576"/>
    </source>
</evidence>
<dbReference type="Gene3D" id="3.40.640.10">
    <property type="entry name" value="Type I PLP-dependent aspartate aminotransferase-like (Major domain)"/>
    <property type="match status" value="1"/>
</dbReference>
<dbReference type="Pfam" id="PF00155">
    <property type="entry name" value="Aminotran_1_2"/>
    <property type="match status" value="1"/>
</dbReference>
<evidence type="ECO:0000256" key="2">
    <source>
        <dbReference type="ARBA" id="ARBA00007441"/>
    </source>
</evidence>
<reference evidence="9 10" key="1">
    <citation type="submission" date="2018-05" db="EMBL/GenBank/DDBJ databases">
        <title>Genomic Encyclopedia of Type Strains, Phase IV (KMG-IV): sequencing the most valuable type-strain genomes for metagenomic binning, comparative biology and taxonomic classification.</title>
        <authorList>
            <person name="Goeker M."/>
        </authorList>
    </citation>
    <scope>NUCLEOTIDE SEQUENCE [LARGE SCALE GENOMIC DNA]</scope>
    <source>
        <strain evidence="9 10">DSM 16097</strain>
    </source>
</reference>
<dbReference type="InterPro" id="IPR004839">
    <property type="entry name" value="Aminotransferase_I/II_large"/>
</dbReference>
<dbReference type="CDD" id="cd00609">
    <property type="entry name" value="AAT_like"/>
    <property type="match status" value="1"/>
</dbReference>
<evidence type="ECO:0000256" key="3">
    <source>
        <dbReference type="ARBA" id="ARBA00012753"/>
    </source>
</evidence>
<dbReference type="AlphaFoldDB" id="A0A316GQ11"/>
<feature type="domain" description="Aminotransferase class I/classII large" evidence="8">
    <location>
        <begin position="41"/>
        <end position="397"/>
    </location>
</feature>
<keyword evidence="6" id="KW-0663">Pyridoxal phosphate</keyword>
<evidence type="ECO:0000256" key="5">
    <source>
        <dbReference type="ARBA" id="ARBA00022679"/>
    </source>
</evidence>